<feature type="domain" description="PA" evidence="13">
    <location>
        <begin position="422"/>
        <end position="505"/>
    </location>
</feature>
<keyword evidence="7 9" id="KW-0720">Serine protease</keyword>
<evidence type="ECO:0000256" key="7">
    <source>
        <dbReference type="ARBA" id="ARBA00022825"/>
    </source>
</evidence>
<evidence type="ECO:0000313" key="15">
    <source>
        <dbReference type="EMBL" id="RRD49564.1"/>
    </source>
</evidence>
<evidence type="ECO:0000259" key="14">
    <source>
        <dbReference type="Pfam" id="PF06280"/>
    </source>
</evidence>
<evidence type="ECO:0000256" key="9">
    <source>
        <dbReference type="PROSITE-ProRule" id="PRU01240"/>
    </source>
</evidence>
<dbReference type="Pfam" id="PF06280">
    <property type="entry name" value="fn3_5"/>
    <property type="match status" value="1"/>
</dbReference>
<feature type="domain" description="Peptidase S8/S53" evidence="12">
    <location>
        <begin position="168"/>
        <end position="609"/>
    </location>
</feature>
<protein>
    <submittedName>
        <fullName evidence="15">Peptidase S8</fullName>
    </submittedName>
</protein>
<gene>
    <name evidence="15" type="ORF">EII35_07955</name>
</gene>
<evidence type="ECO:0000256" key="10">
    <source>
        <dbReference type="RuleBase" id="RU003355"/>
    </source>
</evidence>
<feature type="region of interest" description="Disordered" evidence="11">
    <location>
        <begin position="1006"/>
        <end position="1076"/>
    </location>
</feature>
<dbReference type="InterPro" id="IPR023828">
    <property type="entry name" value="Peptidase_S8_Ser-AS"/>
</dbReference>
<dbReference type="GO" id="GO:0016020">
    <property type="term" value="C:membrane"/>
    <property type="evidence" value="ECO:0007669"/>
    <property type="project" value="InterPro"/>
</dbReference>
<accession>A0A3P1WSM7</accession>
<evidence type="ECO:0000256" key="4">
    <source>
        <dbReference type="ARBA" id="ARBA00022670"/>
    </source>
</evidence>
<reference evidence="15 16" key="1">
    <citation type="submission" date="2018-11" db="EMBL/GenBank/DDBJ databases">
        <title>Genomes From Bacteria Associated with the Canine Oral Cavity: a Test Case for Automated Genome-Based Taxonomic Assignment.</title>
        <authorList>
            <person name="Coil D.A."/>
            <person name="Jospin G."/>
            <person name="Darling A.E."/>
            <person name="Wallis C."/>
            <person name="Davis I.J."/>
            <person name="Harris S."/>
            <person name="Eisen J.A."/>
            <person name="Holcombe L.J."/>
            <person name="O'Flynn C."/>
        </authorList>
    </citation>
    <scope>NUCLEOTIDE SEQUENCE [LARGE SCALE GENOMIC DNA]</scope>
    <source>
        <strain evidence="15 16">OH2822_COT-296</strain>
    </source>
</reference>
<keyword evidence="5" id="KW-0732">Signal</keyword>
<dbReference type="InterPro" id="IPR010435">
    <property type="entry name" value="C5a/SBT2-like_Fn3"/>
</dbReference>
<dbReference type="EMBL" id="RQYT01000015">
    <property type="protein sequence ID" value="RRD49564.1"/>
    <property type="molecule type" value="Genomic_DNA"/>
</dbReference>
<dbReference type="Proteomes" id="UP000280935">
    <property type="component" value="Unassembled WGS sequence"/>
</dbReference>
<evidence type="ECO:0000256" key="8">
    <source>
        <dbReference type="PIRSR" id="PIRSR615500-1"/>
    </source>
</evidence>
<dbReference type="InterPro" id="IPR000209">
    <property type="entry name" value="Peptidase_S8/S53_dom"/>
</dbReference>
<keyword evidence="3" id="KW-0964">Secreted</keyword>
<keyword evidence="4 9" id="KW-0645">Protease</keyword>
<dbReference type="InterPro" id="IPR046450">
    <property type="entry name" value="PA_dom_sf"/>
</dbReference>
<dbReference type="PANTHER" id="PTHR43806:SF65">
    <property type="entry name" value="SERINE PROTEASE APRX"/>
    <property type="match status" value="1"/>
</dbReference>
<dbReference type="PRINTS" id="PR00723">
    <property type="entry name" value="SUBTILISIN"/>
</dbReference>
<dbReference type="GO" id="GO:0006508">
    <property type="term" value="P:proteolysis"/>
    <property type="evidence" value="ECO:0007669"/>
    <property type="project" value="UniProtKB-KW"/>
</dbReference>
<dbReference type="InterPro" id="IPR050131">
    <property type="entry name" value="Peptidase_S8_subtilisin-like"/>
</dbReference>
<evidence type="ECO:0000313" key="16">
    <source>
        <dbReference type="Proteomes" id="UP000280935"/>
    </source>
</evidence>
<dbReference type="PROSITE" id="PS51892">
    <property type="entry name" value="SUBTILASE"/>
    <property type="match status" value="1"/>
</dbReference>
<feature type="domain" description="C5a peptidase/Subtilisin-like protease SBT2-like Fn3-like" evidence="14">
    <location>
        <begin position="678"/>
        <end position="759"/>
    </location>
</feature>
<dbReference type="InterPro" id="IPR036852">
    <property type="entry name" value="Peptidase_S8/S53_dom_sf"/>
</dbReference>
<organism evidence="15 16">
    <name type="scientific">Arachnia propionica</name>
    <dbReference type="NCBI Taxonomy" id="1750"/>
    <lineage>
        <taxon>Bacteria</taxon>
        <taxon>Bacillati</taxon>
        <taxon>Actinomycetota</taxon>
        <taxon>Actinomycetes</taxon>
        <taxon>Propionibacteriales</taxon>
        <taxon>Propionibacteriaceae</taxon>
        <taxon>Arachnia</taxon>
    </lineage>
</organism>
<dbReference type="GO" id="GO:0005975">
    <property type="term" value="P:carbohydrate metabolic process"/>
    <property type="evidence" value="ECO:0007669"/>
    <property type="project" value="UniProtKB-ARBA"/>
</dbReference>
<feature type="compositionally biased region" description="Pro residues" evidence="11">
    <location>
        <begin position="1012"/>
        <end position="1049"/>
    </location>
</feature>
<evidence type="ECO:0000256" key="5">
    <source>
        <dbReference type="ARBA" id="ARBA00022729"/>
    </source>
</evidence>
<dbReference type="SUPFAM" id="SSF52743">
    <property type="entry name" value="Subtilisin-like"/>
    <property type="match status" value="1"/>
</dbReference>
<dbReference type="GO" id="GO:0004252">
    <property type="term" value="F:serine-type endopeptidase activity"/>
    <property type="evidence" value="ECO:0007669"/>
    <property type="project" value="UniProtKB-UniRule"/>
</dbReference>
<comment type="caution">
    <text evidence="15">The sequence shown here is derived from an EMBL/GenBank/DDBJ whole genome shotgun (WGS) entry which is preliminary data.</text>
</comment>
<dbReference type="AlphaFoldDB" id="A0A3P1WSM7"/>
<dbReference type="Gene3D" id="3.50.30.30">
    <property type="match status" value="1"/>
</dbReference>
<dbReference type="SUPFAM" id="SSF52025">
    <property type="entry name" value="PA domain"/>
    <property type="match status" value="1"/>
</dbReference>
<feature type="active site" description="Charge relay system" evidence="8 9">
    <location>
        <position position="572"/>
    </location>
</feature>
<keyword evidence="6 9" id="KW-0378">Hydrolase</keyword>
<dbReference type="PANTHER" id="PTHR43806">
    <property type="entry name" value="PEPTIDASE S8"/>
    <property type="match status" value="1"/>
</dbReference>
<dbReference type="InterPro" id="IPR015500">
    <property type="entry name" value="Peptidase_S8_subtilisin-rel"/>
</dbReference>
<dbReference type="InterPro" id="IPR013783">
    <property type="entry name" value="Ig-like_fold"/>
</dbReference>
<evidence type="ECO:0000256" key="1">
    <source>
        <dbReference type="ARBA" id="ARBA00011073"/>
    </source>
</evidence>
<feature type="active site" description="Charge relay system" evidence="8 9">
    <location>
        <position position="243"/>
    </location>
</feature>
<keyword evidence="2" id="KW-0134">Cell wall</keyword>
<comment type="similarity">
    <text evidence="1 9 10">Belongs to the peptidase S8 family.</text>
</comment>
<name>A0A3P1WSM7_9ACTN</name>
<dbReference type="Pfam" id="PF02225">
    <property type="entry name" value="PA"/>
    <property type="match status" value="1"/>
</dbReference>
<dbReference type="CDD" id="cd00538">
    <property type="entry name" value="PA"/>
    <property type="match status" value="1"/>
</dbReference>
<evidence type="ECO:0000256" key="2">
    <source>
        <dbReference type="ARBA" id="ARBA00022512"/>
    </source>
</evidence>
<evidence type="ECO:0000256" key="6">
    <source>
        <dbReference type="ARBA" id="ARBA00022801"/>
    </source>
</evidence>
<proteinExistence type="inferred from homology"/>
<evidence type="ECO:0000259" key="12">
    <source>
        <dbReference type="Pfam" id="PF00082"/>
    </source>
</evidence>
<evidence type="ECO:0000256" key="3">
    <source>
        <dbReference type="ARBA" id="ARBA00022525"/>
    </source>
</evidence>
<evidence type="ECO:0000259" key="13">
    <source>
        <dbReference type="Pfam" id="PF02225"/>
    </source>
</evidence>
<dbReference type="Gene3D" id="2.60.40.10">
    <property type="entry name" value="Immunoglobulins"/>
    <property type="match status" value="1"/>
</dbReference>
<dbReference type="Gene3D" id="3.40.50.200">
    <property type="entry name" value="Peptidase S8/S53 domain"/>
    <property type="match status" value="1"/>
</dbReference>
<dbReference type="InterPro" id="IPR023827">
    <property type="entry name" value="Peptidase_S8_Asp-AS"/>
</dbReference>
<dbReference type="OrthoDB" id="614750at2"/>
<evidence type="ECO:0000256" key="11">
    <source>
        <dbReference type="SAM" id="MobiDB-lite"/>
    </source>
</evidence>
<dbReference type="InterPro" id="IPR003137">
    <property type="entry name" value="PA_domain"/>
</dbReference>
<dbReference type="PROSITE" id="PS00136">
    <property type="entry name" value="SUBTILASE_ASP"/>
    <property type="match status" value="1"/>
</dbReference>
<dbReference type="Pfam" id="PF00082">
    <property type="entry name" value="Peptidase_S8"/>
    <property type="match status" value="1"/>
</dbReference>
<sequence>MGALSLVIPTTIVHADETAEPSTLLDLVQAAPSHAVPEEASDQVSVNRGRVTVIVEVEGDPVAVVEAEQGDLNESAEEKHRETLKKRQEQIIPAIEALGGTVENTMQSAYNGMRVSIDADQLDALRGLSGVTGVHAVPTYERSNVAADVMTGVAAAWQGTGVGDGVTGKGIKVAILDTGIDYTHATFGGAGTREAFDAATKDQTLTDFGPRVKGGIDLVGDEYTGKNTPKADPNPIDCIQAGHGTHVAATAGGSGVTVDGKTYTGGYGQETLGTDFLVGPGSAPEADLYAVRVFGCDGTTDVVVEAIDWAVKNDMDVINMSLGSPFGRPEEPDSVAAANAVAAGVVVVASAGNSGPSPYLTGSPAAAPGVISVAANDARKVFPGLELTMEGDTVQAVAANGIQLTQAAPLHVLKDAQGQLGLGCTAEEYQNIPAGSIVVTRRGTCARVARAVLGQKAGASAVIMVNSTDELPPFEGPITQNPDTGEAYQVTIPFIGVAAKDAEILVKHDGHQATGTPKEIPNPGYSNYANFTSSGPRSGDSALRPSLTAPGVSIVSAGVGAGTGPLVMSGTSMAAPHAAGIAALAVQGHPGWSAEEVSAALVSTADSSKVANYRTVRGGGLVDAPEAVSTSVFAYGDSTEVNGRTIRDAVLSFGYAEVSGTHTDTRKVTLVNKGDKEQTFAVTVDPSQDSLSGGKVTVSPTSVTVPAGGTAEVSVEVSISAADVPPGTPGKGRSPWFNNVSGNIRFAQDNGTNLAVPYLLVPRSLSEVTAGLVTTGVDAGQIQLTNANAAREGDAKLFTWSLSDAKDQDPAKDPGIDLASLGVQTIEDGGKRYLAFAVNMHSRFSNPASIRVEIPIDVDADGKADHILFSADQGKTLVGTSNGVAETFRYDASTKKTAQTGFLTVAPTDSSTMIMLVDLADLGSPSRVGFTASTYSGDLEDKVDGVASYEPGNRPFGDGLEVTVPASGSAKFDVAVNRVAAEDQKPLGWLAVVFDNAQGVSEALTGELPAGVTPPSPTPTAPAPSPTVAPTDPAPSPTVAPTDPAPSPTVAPTVMPSAPVKPTPPPVRPGLPRTGS</sequence>
<feature type="compositionally biased region" description="Pro residues" evidence="11">
    <location>
        <begin position="1059"/>
        <end position="1069"/>
    </location>
</feature>
<dbReference type="PROSITE" id="PS00138">
    <property type="entry name" value="SUBTILASE_SER"/>
    <property type="match status" value="1"/>
</dbReference>
<feature type="active site" description="Charge relay system" evidence="8 9">
    <location>
        <position position="177"/>
    </location>
</feature>